<feature type="domain" description="PAS" evidence="8">
    <location>
        <begin position="173"/>
        <end position="246"/>
    </location>
</feature>
<feature type="domain" description="PAS" evidence="8">
    <location>
        <begin position="308"/>
        <end position="379"/>
    </location>
</feature>
<proteinExistence type="predicted"/>
<dbReference type="PROSITE" id="PS50112">
    <property type="entry name" value="PAS"/>
    <property type="match status" value="3"/>
</dbReference>
<dbReference type="Pfam" id="PF00989">
    <property type="entry name" value="PAS"/>
    <property type="match status" value="1"/>
</dbReference>
<evidence type="ECO:0000313" key="11">
    <source>
        <dbReference type="Proteomes" id="UP000199215"/>
    </source>
</evidence>
<dbReference type="SMART" id="SM00091">
    <property type="entry name" value="PAS"/>
    <property type="match status" value="3"/>
</dbReference>
<dbReference type="SMART" id="SM00065">
    <property type="entry name" value="GAF"/>
    <property type="match status" value="1"/>
</dbReference>
<evidence type="ECO:0000256" key="2">
    <source>
        <dbReference type="ARBA" id="ARBA00012438"/>
    </source>
</evidence>
<evidence type="ECO:0000256" key="5">
    <source>
        <dbReference type="ARBA" id="ARBA00022777"/>
    </source>
</evidence>
<gene>
    <name evidence="10" type="ORF">SAMN05192561_1104</name>
</gene>
<evidence type="ECO:0000256" key="1">
    <source>
        <dbReference type="ARBA" id="ARBA00000085"/>
    </source>
</evidence>
<organism evidence="10 11">
    <name type="scientific">Halopenitus malekzadehii</name>
    <dbReference type="NCBI Taxonomy" id="1267564"/>
    <lineage>
        <taxon>Archaea</taxon>
        <taxon>Methanobacteriati</taxon>
        <taxon>Methanobacteriota</taxon>
        <taxon>Stenosarchaea group</taxon>
        <taxon>Halobacteria</taxon>
        <taxon>Halobacteriales</taxon>
        <taxon>Haloferacaceae</taxon>
        <taxon>Halopenitus</taxon>
    </lineage>
</organism>
<dbReference type="SUPFAM" id="SSF55785">
    <property type="entry name" value="PYP-like sensor domain (PAS domain)"/>
    <property type="match status" value="3"/>
</dbReference>
<dbReference type="SMART" id="SM00387">
    <property type="entry name" value="HATPase_c"/>
    <property type="match status" value="1"/>
</dbReference>
<dbReference type="CDD" id="cd00130">
    <property type="entry name" value="PAS"/>
    <property type="match status" value="3"/>
</dbReference>
<dbReference type="InterPro" id="IPR052162">
    <property type="entry name" value="Sensor_kinase/Photoreceptor"/>
</dbReference>
<dbReference type="InterPro" id="IPR005467">
    <property type="entry name" value="His_kinase_dom"/>
</dbReference>
<dbReference type="Gene3D" id="3.30.450.20">
    <property type="entry name" value="PAS domain"/>
    <property type="match status" value="3"/>
</dbReference>
<evidence type="ECO:0000259" key="9">
    <source>
        <dbReference type="PROSITE" id="PS50113"/>
    </source>
</evidence>
<dbReference type="Gene3D" id="3.30.450.40">
    <property type="match status" value="1"/>
</dbReference>
<dbReference type="Gene3D" id="3.30.565.10">
    <property type="entry name" value="Histidine kinase-like ATPase, C-terminal domain"/>
    <property type="match status" value="1"/>
</dbReference>
<name>A0A1H6JA06_9EURY</name>
<feature type="domain" description="PAC" evidence="9">
    <location>
        <begin position="382"/>
        <end position="435"/>
    </location>
</feature>
<dbReference type="InterPro" id="IPR013767">
    <property type="entry name" value="PAS_fold"/>
</dbReference>
<dbReference type="PROSITE" id="PS50109">
    <property type="entry name" value="HIS_KIN"/>
    <property type="match status" value="1"/>
</dbReference>
<sequence length="783" mass="87093">MVYHRLYEVMDDSAMSLAEKQQRALAIGREFLGVEHSHIQRRDGNSTTDTVVASDGDNPELTDGVTLDRETTYCRRVIDSDGPVALTDAPNQGWDDDPAFQQHGLYCYLGTTIFVHGDVYGTVCFSSRNPRETAFASEEKAAVELLARLLGREIETSHHEQRITEAQQAQQRVENKYEALLQQAPDAVFLADTDTAIISEANEKAAGLTGYAQSQLEGMSVLDLHPPTERDRYAQLFDTESVGESELSGDPRDRFADGMPLSLRCADGSDLPIEMSMGVIRIDGQEFIQGIVRDISARRERETELERTKEFLQQTQEAANIGGWEYDLRSKTLRWSDEVYRIHGVPLTHNPDISDGLDFYHPEDRPIVEEAFEKLTTGGEPYDLELRLVTDDDTVRWVRVIGRPQYADDEQEIVAVRGVFQDVTERKERELDLQMKSQALEESTVGITIADADQDDLPIVYANEGFTRVTGYPTGRVLGDNCRFLQGEETDEATVTEIREAIDSNTPIRTEILNYRADGTPFWNQLTIAPVTGVDGETVSHFVGIQEDVTAKKRSDRLIEVLNRVLRHNLRNDMNAVQGFADEIAQRTEGDPAAMARRIRDIATDLTDLSEKAQDFQTAGNNAEPLAPRDILADVKEVVSELRTEFPETEFSIETDPCEDVMATERLRLALRELGANAAQYGGSAGVTYTVEMTEDGEVAVRVQDGGSGLPEMERRVLEAGRETPLEHGSGLGLWLVNWIVTGLGGEVTTTVDDGTTVTVRLSPTTDEAVPEHRDAALSTRSE</sequence>
<dbReference type="CDD" id="cd16936">
    <property type="entry name" value="HATPase_RsbW-like"/>
    <property type="match status" value="1"/>
</dbReference>
<keyword evidence="3" id="KW-0597">Phosphoprotein</keyword>
<dbReference type="InterPro" id="IPR001610">
    <property type="entry name" value="PAC"/>
</dbReference>
<dbReference type="Pfam" id="PF08447">
    <property type="entry name" value="PAS_3"/>
    <property type="match status" value="1"/>
</dbReference>
<reference evidence="10 11" key="1">
    <citation type="submission" date="2016-10" db="EMBL/GenBank/DDBJ databases">
        <authorList>
            <person name="de Groot N.N."/>
        </authorList>
    </citation>
    <scope>NUCLEOTIDE SEQUENCE [LARGE SCALE GENOMIC DNA]</scope>
    <source>
        <strain evidence="10 11">IBRC-M10418</strain>
    </source>
</reference>
<dbReference type="PANTHER" id="PTHR43304:SF1">
    <property type="entry name" value="PAC DOMAIN-CONTAINING PROTEIN"/>
    <property type="match status" value="1"/>
</dbReference>
<comment type="catalytic activity">
    <reaction evidence="1">
        <text>ATP + protein L-histidine = ADP + protein N-phospho-L-histidine.</text>
        <dbReference type="EC" id="2.7.13.3"/>
    </reaction>
</comment>
<dbReference type="InterPro" id="IPR000014">
    <property type="entry name" value="PAS"/>
</dbReference>
<dbReference type="SUPFAM" id="SSF55874">
    <property type="entry name" value="ATPase domain of HSP90 chaperone/DNA topoisomerase II/histidine kinase"/>
    <property type="match status" value="1"/>
</dbReference>
<evidence type="ECO:0000256" key="4">
    <source>
        <dbReference type="ARBA" id="ARBA00022679"/>
    </source>
</evidence>
<dbReference type="GO" id="GO:0006355">
    <property type="term" value="P:regulation of DNA-templated transcription"/>
    <property type="evidence" value="ECO:0007669"/>
    <property type="project" value="InterPro"/>
</dbReference>
<dbReference type="Pfam" id="PF13426">
    <property type="entry name" value="PAS_9"/>
    <property type="match status" value="1"/>
</dbReference>
<keyword evidence="11" id="KW-1185">Reference proteome</keyword>
<evidence type="ECO:0000256" key="6">
    <source>
        <dbReference type="SAM" id="MobiDB-lite"/>
    </source>
</evidence>
<dbReference type="InterPro" id="IPR036890">
    <property type="entry name" value="HATPase_C_sf"/>
</dbReference>
<evidence type="ECO:0000259" key="7">
    <source>
        <dbReference type="PROSITE" id="PS50109"/>
    </source>
</evidence>
<evidence type="ECO:0000313" key="10">
    <source>
        <dbReference type="EMBL" id="SEH58902.1"/>
    </source>
</evidence>
<dbReference type="InterPro" id="IPR013655">
    <property type="entry name" value="PAS_fold_3"/>
</dbReference>
<keyword evidence="5" id="KW-0418">Kinase</keyword>
<keyword evidence="4" id="KW-0808">Transferase</keyword>
<dbReference type="InterPro" id="IPR035965">
    <property type="entry name" value="PAS-like_dom_sf"/>
</dbReference>
<dbReference type="EC" id="2.7.13.3" evidence="2"/>
<dbReference type="PROSITE" id="PS50113">
    <property type="entry name" value="PAC"/>
    <property type="match status" value="2"/>
</dbReference>
<dbReference type="InterPro" id="IPR003018">
    <property type="entry name" value="GAF"/>
</dbReference>
<evidence type="ECO:0000256" key="3">
    <source>
        <dbReference type="ARBA" id="ARBA00022553"/>
    </source>
</evidence>
<dbReference type="Pfam" id="PF02518">
    <property type="entry name" value="HATPase_c"/>
    <property type="match status" value="1"/>
</dbReference>
<dbReference type="Proteomes" id="UP000199215">
    <property type="component" value="Unassembled WGS sequence"/>
</dbReference>
<accession>A0A1H6JA06</accession>
<dbReference type="NCBIfam" id="TIGR00229">
    <property type="entry name" value="sensory_box"/>
    <property type="match status" value="3"/>
</dbReference>
<dbReference type="SMART" id="SM00086">
    <property type="entry name" value="PAC"/>
    <property type="match status" value="3"/>
</dbReference>
<protein>
    <recommendedName>
        <fullName evidence="2">histidine kinase</fullName>
        <ecNumber evidence="2">2.7.13.3</ecNumber>
    </recommendedName>
</protein>
<feature type="domain" description="Histidine kinase" evidence="7">
    <location>
        <begin position="565"/>
        <end position="766"/>
    </location>
</feature>
<dbReference type="PANTHER" id="PTHR43304">
    <property type="entry name" value="PHYTOCHROME-LIKE PROTEIN CPH1"/>
    <property type="match status" value="1"/>
</dbReference>
<dbReference type="SUPFAM" id="SSF55781">
    <property type="entry name" value="GAF domain-like"/>
    <property type="match status" value="1"/>
</dbReference>
<feature type="region of interest" description="Disordered" evidence="6">
    <location>
        <begin position="38"/>
        <end position="61"/>
    </location>
</feature>
<dbReference type="InterPro" id="IPR000700">
    <property type="entry name" value="PAS-assoc_C"/>
</dbReference>
<feature type="domain" description="PAS" evidence="8">
    <location>
        <begin position="432"/>
        <end position="505"/>
    </location>
</feature>
<dbReference type="InterPro" id="IPR003594">
    <property type="entry name" value="HATPase_dom"/>
</dbReference>
<evidence type="ECO:0000259" key="8">
    <source>
        <dbReference type="PROSITE" id="PS50112"/>
    </source>
</evidence>
<dbReference type="STRING" id="1267564.SAMN05192561_1104"/>
<dbReference type="Pfam" id="PF01590">
    <property type="entry name" value="GAF"/>
    <property type="match status" value="1"/>
</dbReference>
<dbReference type="AlphaFoldDB" id="A0A1H6JA06"/>
<dbReference type="InterPro" id="IPR029016">
    <property type="entry name" value="GAF-like_dom_sf"/>
</dbReference>
<dbReference type="Gene3D" id="2.10.70.100">
    <property type="match status" value="1"/>
</dbReference>
<dbReference type="GO" id="GO:0004673">
    <property type="term" value="F:protein histidine kinase activity"/>
    <property type="evidence" value="ECO:0007669"/>
    <property type="project" value="UniProtKB-EC"/>
</dbReference>
<feature type="domain" description="PAC" evidence="9">
    <location>
        <begin position="506"/>
        <end position="561"/>
    </location>
</feature>
<dbReference type="EMBL" id="FNWU01000010">
    <property type="protein sequence ID" value="SEH58902.1"/>
    <property type="molecule type" value="Genomic_DNA"/>
</dbReference>